<reference evidence="1" key="1">
    <citation type="submission" date="2017-07" db="EMBL/GenBank/DDBJ databases">
        <title>Taro Niue Genome Assembly and Annotation.</title>
        <authorList>
            <person name="Atibalentja N."/>
            <person name="Keating K."/>
            <person name="Fields C.J."/>
        </authorList>
    </citation>
    <scope>NUCLEOTIDE SEQUENCE</scope>
    <source>
        <strain evidence="1">Niue_2</strain>
        <tissue evidence="1">Leaf</tissue>
    </source>
</reference>
<dbReference type="Proteomes" id="UP000652761">
    <property type="component" value="Unassembled WGS sequence"/>
</dbReference>
<dbReference type="EMBL" id="NMUH01000038">
    <property type="protein sequence ID" value="MQL69468.1"/>
    <property type="molecule type" value="Genomic_DNA"/>
</dbReference>
<evidence type="ECO:0000313" key="1">
    <source>
        <dbReference type="EMBL" id="MQL69468.1"/>
    </source>
</evidence>
<name>A0A843TC07_COLES</name>
<organism evidence="1 2">
    <name type="scientific">Colocasia esculenta</name>
    <name type="common">Wild taro</name>
    <name type="synonym">Arum esculentum</name>
    <dbReference type="NCBI Taxonomy" id="4460"/>
    <lineage>
        <taxon>Eukaryota</taxon>
        <taxon>Viridiplantae</taxon>
        <taxon>Streptophyta</taxon>
        <taxon>Embryophyta</taxon>
        <taxon>Tracheophyta</taxon>
        <taxon>Spermatophyta</taxon>
        <taxon>Magnoliopsida</taxon>
        <taxon>Liliopsida</taxon>
        <taxon>Araceae</taxon>
        <taxon>Aroideae</taxon>
        <taxon>Colocasieae</taxon>
        <taxon>Colocasia</taxon>
    </lineage>
</organism>
<accession>A0A843TC07</accession>
<gene>
    <name evidence="1" type="ORF">Taro_001760</name>
</gene>
<protein>
    <submittedName>
        <fullName evidence="1">Uncharacterized protein</fullName>
    </submittedName>
</protein>
<comment type="caution">
    <text evidence="1">The sequence shown here is derived from an EMBL/GenBank/DDBJ whole genome shotgun (WGS) entry which is preliminary data.</text>
</comment>
<proteinExistence type="predicted"/>
<keyword evidence="2" id="KW-1185">Reference proteome</keyword>
<dbReference type="AlphaFoldDB" id="A0A843TC07"/>
<evidence type="ECO:0000313" key="2">
    <source>
        <dbReference type="Proteomes" id="UP000652761"/>
    </source>
</evidence>
<sequence>MQFLNSVRVYMWFSPKPEYFYYFSNCRGISANFPTTGTFVQFLYLLGVFLQLSGQQRDLLVILHPPGTFLQFPTLQGHFCTFPRKLGYFCNFLLSKGFSAIFQASKGISAIFQARREFPTLAGTARALRLHNVRRKTSILAERNANVGALKPLARPDNGSAASTKRLQR</sequence>